<dbReference type="EMBL" id="DAKRPA010000022">
    <property type="protein sequence ID" value="DBA03193.1"/>
    <property type="molecule type" value="Genomic_DNA"/>
</dbReference>
<dbReference type="InterPro" id="IPR000008">
    <property type="entry name" value="C2_dom"/>
</dbReference>
<keyword evidence="4" id="KW-1185">Reference proteome</keyword>
<dbReference type="InterPro" id="IPR035892">
    <property type="entry name" value="C2_domain_sf"/>
</dbReference>
<dbReference type="GO" id="GO:0007035">
    <property type="term" value="P:vacuolar acidification"/>
    <property type="evidence" value="ECO:0007669"/>
    <property type="project" value="TreeGrafter"/>
</dbReference>
<dbReference type="InterPro" id="IPR022033">
    <property type="entry name" value="Rav1p_C"/>
</dbReference>
<dbReference type="Gene3D" id="2.30.42.10">
    <property type="match status" value="1"/>
</dbReference>
<feature type="region of interest" description="Disordered" evidence="1">
    <location>
        <begin position="1"/>
        <end position="54"/>
    </location>
</feature>
<dbReference type="SUPFAM" id="SSF50156">
    <property type="entry name" value="PDZ domain-like"/>
    <property type="match status" value="1"/>
</dbReference>
<dbReference type="CDD" id="cd00136">
    <property type="entry name" value="PDZ_canonical"/>
    <property type="match status" value="1"/>
</dbReference>
<evidence type="ECO:0000256" key="1">
    <source>
        <dbReference type="SAM" id="MobiDB-lite"/>
    </source>
</evidence>
<feature type="region of interest" description="Disordered" evidence="1">
    <location>
        <begin position="2667"/>
        <end position="2690"/>
    </location>
</feature>
<evidence type="ECO:0000313" key="4">
    <source>
        <dbReference type="Proteomes" id="UP001146120"/>
    </source>
</evidence>
<dbReference type="SUPFAM" id="SSF49562">
    <property type="entry name" value="C2 domain (Calcium/lipid-binding domain, CaLB)"/>
    <property type="match status" value="1"/>
</dbReference>
<dbReference type="PANTHER" id="PTHR13950">
    <property type="entry name" value="RABCONNECTIN-RELATED"/>
    <property type="match status" value="1"/>
</dbReference>
<feature type="compositionally biased region" description="Basic and acidic residues" evidence="1">
    <location>
        <begin position="10"/>
        <end position="19"/>
    </location>
</feature>
<gene>
    <name evidence="3" type="ORF">N0F65_003913</name>
</gene>
<dbReference type="Gene3D" id="2.130.10.10">
    <property type="entry name" value="YVTN repeat-like/Quinoprotein amine dehydrogenase"/>
    <property type="match status" value="1"/>
</dbReference>
<reference evidence="3" key="2">
    <citation type="journal article" date="2023" name="Microbiol Resour">
        <title>Decontamination and Annotation of the Draft Genome Sequence of the Oomycete Lagenidium giganteum ARSEF 373.</title>
        <authorList>
            <person name="Morgan W.R."/>
            <person name="Tartar A."/>
        </authorList>
    </citation>
    <scope>NUCLEOTIDE SEQUENCE</scope>
    <source>
        <strain evidence="3">ARSEF 373</strain>
    </source>
</reference>
<dbReference type="PROSITE" id="PS50106">
    <property type="entry name" value="PDZ"/>
    <property type="match status" value="1"/>
</dbReference>
<dbReference type="InterPro" id="IPR036034">
    <property type="entry name" value="PDZ_sf"/>
</dbReference>
<feature type="domain" description="PDZ" evidence="2">
    <location>
        <begin position="634"/>
        <end position="701"/>
    </location>
</feature>
<dbReference type="Gene3D" id="2.60.40.150">
    <property type="entry name" value="C2 domain"/>
    <property type="match status" value="1"/>
</dbReference>
<evidence type="ECO:0000313" key="3">
    <source>
        <dbReference type="EMBL" id="DBA03193.1"/>
    </source>
</evidence>
<dbReference type="Proteomes" id="UP001146120">
    <property type="component" value="Unassembled WGS sequence"/>
</dbReference>
<name>A0AAV2Z714_9STRA</name>
<dbReference type="InterPro" id="IPR015943">
    <property type="entry name" value="WD40/YVTN_repeat-like_dom_sf"/>
</dbReference>
<proteinExistence type="predicted"/>
<comment type="caution">
    <text evidence="3">The sequence shown here is derived from an EMBL/GenBank/DDBJ whole genome shotgun (WGS) entry which is preliminary data.</text>
</comment>
<dbReference type="GO" id="GO:0043291">
    <property type="term" value="C:RAVE complex"/>
    <property type="evidence" value="ECO:0007669"/>
    <property type="project" value="TreeGrafter"/>
</dbReference>
<organism evidence="3 4">
    <name type="scientific">Lagenidium giganteum</name>
    <dbReference type="NCBI Taxonomy" id="4803"/>
    <lineage>
        <taxon>Eukaryota</taxon>
        <taxon>Sar</taxon>
        <taxon>Stramenopiles</taxon>
        <taxon>Oomycota</taxon>
        <taxon>Peronosporomycetes</taxon>
        <taxon>Pythiales</taxon>
        <taxon>Pythiaceae</taxon>
    </lineage>
</organism>
<feature type="compositionally biased region" description="Low complexity" evidence="1">
    <location>
        <begin position="2671"/>
        <end position="2683"/>
    </location>
</feature>
<dbReference type="InterPro" id="IPR001478">
    <property type="entry name" value="PDZ"/>
</dbReference>
<sequence length="2828" mass="315917">MAMGADEEAEHALKSRRADTVTPTPHSGAMPPDTLPDAAPEVDDGAPEEAPRKHAQKLRRMWSWTRIDGRNVLAIPTSQEIYLYDSEDFALLQAITDTPHEEPILYVRWSASHAKLASLSASRLVVHAPMLQSKPKGHFYLSASALHAHERVVFMPICVLVLAVPPALSSGMAFSRCTDMLLLSTGSGIQMLDVQMRNDEETEPVPIATRVIWEQTEEKCDMVKFSPSAFVFASLKIGHNRLKVWRMTATSSKHVDLGRKLIKCEQLVHDDPVVYYSWKPATSIPHAACESDGAQAARWFEPQRILLTCTSTRCVRVWSETAGGGAMAHLQNQLPSFVPVLLFEPSTPIDNVRWVLSKNRNISEERFAMLDETREMQMDWISGVDRQGILRLWQVTGLLSPMPTVRQTDFCMKVNGEEDQTDNPSHEAIGKVIKLKEICVMAYFSQNYFGMPSKFDIVLQREDGIILSYNVAVGRTSNQPHIKKKSWYRSHMGLISALAAHPSLPLIASVDRLGCSQNFSLSQEILIYWVSFSAFSAESRLIPSGVLSCAAEHGEVLCVQWIPTLHFEATPLLLVAYINGTIEIYGRAANATGVVGSPRMGNAAKRGPHGSKSPAFSPWTYYDYGTGESGVEYEVAHELNTDGNGLGFDIEVRNNKVVVSALGKNSDGGTPLAGKLVVGDELVGINNKSVIGKDAEGVVKLASIIPRGETVLMRFRANSNAVRQSCDVDSSEQSIPCLSVPDEVEIPSSEAPASPKSVSFFKKFSSTSSPSDPVEDSAKELKEGFMAGLDDGFKLPPPALPSVVHAGAVSLYGGWCQLVSQLVASSLALFCVCPVYADDGDYVPETVVLFAVETLPGKLRAWKGVQTNSSGHLDVTPLHIEDRTVLKKSDITSIAGERDYRQRAFSSQKLSARGGLNSLLFVGDEKGTVQHWRCRVVENNIYFTMMSLYRFKNDSTKAEKEVTSFNRRGYSSAGVQVSARDPSPKSRGAIHQIEVDDPNRIAVLRDCEPDQLHVFEAESGLGILRLEESLVSSGRGNIRGFCWCNTHVEFNIDALAVQFDSGIVIFQYDMLQHRWVQIGDEIRTAYTIFDCTRDSSALLIGSAHEQSKDKAPNKAASNEMPVVLGKWDEPGEMVQYSMDWKAAEAPQKLPVWHPYVVLTTLFGMHARVGVKDTSLESDKPTFSFARGFGDAVQMLKLLSKVIEDDLSAKLSARSGVLSYSVARASTDIVFMDDVGRRDSIGRFSTGVHQSGDVNKAEKLFENHALFSERPRVSRHSADDKSSKRLDEEEERVLVAAIDSLLRKVDEPLRKNASLLFAGFHTEHLLELRAIVDYVRQVQSLGFEMDASAADLGGKRYLSMYIFTKSLNKITAEYIPKESKPVVADSCALFAHAQDPVAEEVAPSTELDEVPSSGVLWALHSDSQQFLCEHCISAQANWRDVRPLWLGLWVRDMKDLRMIVERLAKGIFARTKNAMDVCLYYIALGKKNILMALAKISKSERDKKLATFLENDFSQERWSNAAIKNAYSLLSKKEYETAAAFFLLCEPPRLQEAQRVLAIRHGDASLALVISRLVEYRMSDSFQFDFMSSTATQREICPAGEMTKQLLDQDVIPLFRERNGRWLESCALWWLEDFEQACTVLLPISQSVDVLKDYSVPVHVPQEAIALTKSATNFYINLTSIPIYFQFLHSSTNAPLIAWGLKKLRQSPGTRPVGSPSRTRLASPTDIEHAYSFAAYVCKRSGLSDTALIDMLQARHLVNIHSRFELSTMEADPASSTVNSLIDDAPTSPRFSSMRNVRASATRSPKMLCEVTPWSSSPRRMSDMLQRDPIGLTSPKNGDSHSLHRSKTTHWSQLLSAEKPIPTAPWLKAQIADIECRRWASSAFVGKMIGIRVAREMITHFRAEFDAYFRHFKPGKRPRTEKHKDFLEELCSPLCEQFQVDQKYVLESALAVMQPHAYLHIAEVSFLLSELGRTEALRKWIQYIALSMLHSCSTCASCEVTDDIYRDWESLTIQLCYLLNLDAQGQIDLPYPIIATVSVAVRTGVIFLGWCRDHPAIVREAISIPFYSKVGAPANDEEVNSFFAELSEFSFDKNLELVRMLQEASGKRCDQRSYRGNFGYVFLGTVASYLSKHKDDIRTHTAAEDRHIHHHAKLQKMFSLILMVSILRTLYARAQIFLTNCDAMKSGEQRDELDISSSLFTPRKLWRSMCEGPLDGIRRWYTLIESHLRCEFDYSIKEVTCLCGLYGLDGASVEVAARVQAALYGTDKCSDTESVRKESVNSEDIDFEGREEDHHHHFRNIFHKHPKASTLEESILKFLTEVDISVDVHKSLLRTSDDYIILLMRHPRHGVRTSLRRFRVDPRVHMKCFLLKDAFYWFASAKIFATMDDAHAFLSRCCKERKLRLLVKHRGQNAHHFPGSHAHMDEASASDGGGEETIMNKDLLYHQAMMFVDPWEVEAESNSRVYMHNGLAPLHMELGWDRLSPICSETCDEIISSVFQNQDLLEMWRATCGEGWLVTSITQYQLDGVHSRRSGHVHTKCVFEEEHKVPYLVEIHSRSQRNAMFKEVGLPHRFLGVIKVSLLEAKDLISCNWIGHSSEPYVFFGLSKHRNMRMSADTWSLQTYRSRVGVGGLNPKWGGDEDEFTFRFAIPTHHEHVHAPIRSHGSFAVRTKGGSSKSSRSQSGDHTASNPDAAEEFFHDAAVDANMAGIWDADEPHDPATATALESLFQAMFRGPPMLLHFSAFHKNKVMAHQFMGSGKIPLNELTSGNPIEAWVPLEGVPSGSLHVLVSLSFQLVCSSVAASEETAAVVSFVSSPTTSSVSAMARSI</sequence>
<reference evidence="3" key="1">
    <citation type="submission" date="2022-11" db="EMBL/GenBank/DDBJ databases">
        <authorList>
            <person name="Morgan W.R."/>
            <person name="Tartar A."/>
        </authorList>
    </citation>
    <scope>NUCLEOTIDE SEQUENCE</scope>
    <source>
        <strain evidence="3">ARSEF 373</strain>
    </source>
</reference>
<dbReference type="CDD" id="cd00030">
    <property type="entry name" value="C2"/>
    <property type="match status" value="1"/>
</dbReference>
<dbReference type="Pfam" id="PF12234">
    <property type="entry name" value="Rav1p_C"/>
    <property type="match status" value="1"/>
</dbReference>
<dbReference type="InterPro" id="IPR052208">
    <property type="entry name" value="DmX-like/RAVE_component"/>
</dbReference>
<dbReference type="InterPro" id="IPR036322">
    <property type="entry name" value="WD40_repeat_dom_sf"/>
</dbReference>
<dbReference type="SUPFAM" id="SSF50978">
    <property type="entry name" value="WD40 repeat-like"/>
    <property type="match status" value="1"/>
</dbReference>
<evidence type="ECO:0000259" key="2">
    <source>
        <dbReference type="PROSITE" id="PS50106"/>
    </source>
</evidence>
<protein>
    <recommendedName>
        <fullName evidence="2">PDZ domain-containing protein</fullName>
    </recommendedName>
</protein>
<dbReference type="PANTHER" id="PTHR13950:SF9">
    <property type="entry name" value="RABCONNECTIN-3A"/>
    <property type="match status" value="1"/>
</dbReference>
<dbReference type="Pfam" id="PF00168">
    <property type="entry name" value="C2"/>
    <property type="match status" value="2"/>
</dbReference>
<accession>A0AAV2Z714</accession>